<dbReference type="EMBL" id="CAMXCT030006595">
    <property type="protein sequence ID" value="CAL4803956.1"/>
    <property type="molecule type" value="Genomic_DNA"/>
</dbReference>
<name>A0A9P1DUN0_9DINO</name>
<reference evidence="1" key="1">
    <citation type="submission" date="2022-10" db="EMBL/GenBank/DDBJ databases">
        <authorList>
            <person name="Chen Y."/>
            <person name="Dougan E. K."/>
            <person name="Chan C."/>
            <person name="Rhodes N."/>
            <person name="Thang M."/>
        </authorList>
    </citation>
    <scope>NUCLEOTIDE SEQUENCE</scope>
</reference>
<organism evidence="1">
    <name type="scientific">Cladocopium goreaui</name>
    <dbReference type="NCBI Taxonomy" id="2562237"/>
    <lineage>
        <taxon>Eukaryota</taxon>
        <taxon>Sar</taxon>
        <taxon>Alveolata</taxon>
        <taxon>Dinophyceae</taxon>
        <taxon>Suessiales</taxon>
        <taxon>Symbiodiniaceae</taxon>
        <taxon>Cladocopium</taxon>
    </lineage>
</organism>
<protein>
    <submittedName>
        <fullName evidence="1">Uncharacterized protein</fullName>
    </submittedName>
</protein>
<proteinExistence type="predicted"/>
<evidence type="ECO:0000313" key="3">
    <source>
        <dbReference type="Proteomes" id="UP001152797"/>
    </source>
</evidence>
<evidence type="ECO:0000313" key="1">
    <source>
        <dbReference type="EMBL" id="CAI4016644.1"/>
    </source>
</evidence>
<gene>
    <name evidence="1" type="ORF">C1SCF055_LOCUS41361</name>
</gene>
<sequence length="171" mass="19077">MHMDKCEELGVSWPPDVPEVLENNAWLKTAPPREKEIVCLAALEKGATWVDSSQNITRARNSTKKSAPTVLPGCRLWSFQVGRYMTGRDLMRLQGYPIESLPDSAKWSDHQCADLAGNAFSSSVSCAVDVAVLLSAKRAETPPCNMMRFLDGMNEPQASEEMPEENWEFEL</sequence>
<keyword evidence="3" id="KW-1185">Reference proteome</keyword>
<dbReference type="EMBL" id="CAMXCT020006595">
    <property type="protein sequence ID" value="CAL1170019.1"/>
    <property type="molecule type" value="Genomic_DNA"/>
</dbReference>
<dbReference type="AlphaFoldDB" id="A0A9P1DUN0"/>
<dbReference type="EMBL" id="CAMXCT010006595">
    <property type="protein sequence ID" value="CAI4016644.1"/>
    <property type="molecule type" value="Genomic_DNA"/>
</dbReference>
<dbReference type="Proteomes" id="UP001152797">
    <property type="component" value="Unassembled WGS sequence"/>
</dbReference>
<reference evidence="2 3" key="2">
    <citation type="submission" date="2024-05" db="EMBL/GenBank/DDBJ databases">
        <authorList>
            <person name="Chen Y."/>
            <person name="Shah S."/>
            <person name="Dougan E. K."/>
            <person name="Thang M."/>
            <person name="Chan C."/>
        </authorList>
    </citation>
    <scope>NUCLEOTIDE SEQUENCE [LARGE SCALE GENOMIC DNA]</scope>
</reference>
<comment type="caution">
    <text evidence="1">The sequence shown here is derived from an EMBL/GenBank/DDBJ whole genome shotgun (WGS) entry which is preliminary data.</text>
</comment>
<evidence type="ECO:0000313" key="2">
    <source>
        <dbReference type="EMBL" id="CAL4803956.1"/>
    </source>
</evidence>
<accession>A0A9P1DUN0</accession>